<dbReference type="PROSITE" id="PS51831">
    <property type="entry name" value="HD"/>
    <property type="match status" value="1"/>
</dbReference>
<dbReference type="EMBL" id="CP046400">
    <property type="protein sequence ID" value="QGY40992.1"/>
    <property type="molecule type" value="Genomic_DNA"/>
</dbReference>
<dbReference type="KEGG" id="psel:GM415_12935"/>
<evidence type="ECO:0000313" key="3">
    <source>
        <dbReference type="Proteomes" id="UP000428328"/>
    </source>
</evidence>
<dbReference type="InterPro" id="IPR006674">
    <property type="entry name" value="HD_domain"/>
</dbReference>
<keyword evidence="3" id="KW-1185">Reference proteome</keyword>
<evidence type="ECO:0000259" key="1">
    <source>
        <dbReference type="PROSITE" id="PS51831"/>
    </source>
</evidence>
<name>A0A6I6JL20_9BACT</name>
<accession>A0A6I6JL20</accession>
<dbReference type="SUPFAM" id="SSF109604">
    <property type="entry name" value="HD-domain/PDEase-like"/>
    <property type="match status" value="1"/>
</dbReference>
<gene>
    <name evidence="2" type="ORF">GM415_12935</name>
</gene>
<reference evidence="2 3" key="1">
    <citation type="submission" date="2019-11" db="EMBL/GenBank/DDBJ databases">
        <authorList>
            <person name="Zheng R.K."/>
            <person name="Sun C.M."/>
        </authorList>
    </citation>
    <scope>NUCLEOTIDE SEQUENCE [LARGE SCALE GENOMIC DNA]</scope>
    <source>
        <strain evidence="2 3">SRB007</strain>
    </source>
</reference>
<dbReference type="InterPro" id="IPR003607">
    <property type="entry name" value="HD/PDEase_dom"/>
</dbReference>
<proteinExistence type="predicted"/>
<dbReference type="Proteomes" id="UP000428328">
    <property type="component" value="Chromosome"/>
</dbReference>
<protein>
    <submittedName>
        <fullName evidence="2">HD domain-containing protein</fullName>
    </submittedName>
</protein>
<dbReference type="CDD" id="cd00077">
    <property type="entry name" value="HDc"/>
    <property type="match status" value="1"/>
</dbReference>
<organism evidence="2 3">
    <name type="scientific">Pseudodesulfovibrio cashew</name>
    <dbReference type="NCBI Taxonomy" id="2678688"/>
    <lineage>
        <taxon>Bacteria</taxon>
        <taxon>Pseudomonadati</taxon>
        <taxon>Thermodesulfobacteriota</taxon>
        <taxon>Desulfovibrionia</taxon>
        <taxon>Desulfovibrionales</taxon>
        <taxon>Desulfovibrionaceae</taxon>
    </lineage>
</organism>
<dbReference type="AlphaFoldDB" id="A0A6I6JL20"/>
<dbReference type="SMART" id="SM00471">
    <property type="entry name" value="HDc"/>
    <property type="match status" value="1"/>
</dbReference>
<evidence type="ECO:0000313" key="2">
    <source>
        <dbReference type="EMBL" id="QGY40992.1"/>
    </source>
</evidence>
<dbReference type="Gene3D" id="1.10.3210.10">
    <property type="entry name" value="Hypothetical protein af1432"/>
    <property type="match status" value="1"/>
</dbReference>
<feature type="domain" description="HD" evidence="1">
    <location>
        <begin position="33"/>
        <end position="151"/>
    </location>
</feature>
<sequence>MSMTLASHIDFLTAFAERHFTGDPSRDDMIRLKLEHSLRVLDNGERILDGEGIDGHTATLARLATLYHDTGRFPQLAIYGTFKDQDSVNHARLGVLTLRSLDLPCGIAPDDWRTIRLAVAQHNVKTIRDSLPEPAGLITKVVRDADKLDILKVMIEFFSGELNDPTITHGFKEIPGQYSDRIYDAVMAEEPGDYRDIKCANDFKLLIAGWIYDFNFASAISIASRRGLIERIFSFLPKDKKIQYLEEKINKFIHYNAA</sequence>
<dbReference type="Pfam" id="PF01966">
    <property type="entry name" value="HD"/>
    <property type="match status" value="1"/>
</dbReference>